<feature type="domain" description="Metallo-beta-lactamase" evidence="1">
    <location>
        <begin position="38"/>
        <end position="218"/>
    </location>
</feature>
<dbReference type="PANTHER" id="PTHR23131">
    <property type="entry name" value="ENDORIBONUCLEASE LACTB2"/>
    <property type="match status" value="1"/>
</dbReference>
<dbReference type="Pfam" id="PF00753">
    <property type="entry name" value="Lactamase_B"/>
    <property type="match status" value="1"/>
</dbReference>
<name>A0A1I0PXP0_9RHOB</name>
<sequence length="307" mass="32779">MANRIDASDRPPAGVMIPLDPGIRRIIAPNPSPMTYWGTNSFVLGEGDVAVIDPGPADPEHMEALLSSLQRGERITQILVTHAHLDHSPLARPLSEATGAPVIAFGDAQAGRSAVMQDLVARGLTSGGEGVDATFKPDITVEDGELFQAGGMEIEAIWTPGHFANHLSFAWQDAVFTGDHVMGWASSLVSPPDGDLTAFMASCTKLAARDDRILYPAHGAVITDPAARLAWLIAHRQSRETEILAALSDGRPATVATLTRAIYVETPPALIPAAERNVFAHLIDLATREIVEAEPRLEANAVFRRIG</sequence>
<accession>A0A1I0PXP0</accession>
<dbReference type="SUPFAM" id="SSF56281">
    <property type="entry name" value="Metallo-hydrolase/oxidoreductase"/>
    <property type="match status" value="1"/>
</dbReference>
<dbReference type="AlphaFoldDB" id="A0A1I0PXP0"/>
<dbReference type="Gene3D" id="1.10.10.10">
    <property type="entry name" value="Winged helix-like DNA-binding domain superfamily/Winged helix DNA-binding domain"/>
    <property type="match status" value="1"/>
</dbReference>
<dbReference type="InterPro" id="IPR041516">
    <property type="entry name" value="LACTB2_WH"/>
</dbReference>
<dbReference type="PANTHER" id="PTHR23131:SF0">
    <property type="entry name" value="ENDORIBONUCLEASE LACTB2"/>
    <property type="match status" value="1"/>
</dbReference>
<dbReference type="EMBL" id="FOJB01000001">
    <property type="protein sequence ID" value="SEW19128.1"/>
    <property type="molecule type" value="Genomic_DNA"/>
</dbReference>
<dbReference type="InterPro" id="IPR001279">
    <property type="entry name" value="Metallo-B-lactamas"/>
</dbReference>
<dbReference type="STRING" id="1173584.SAMN05444851_2007"/>
<dbReference type="SMART" id="SM00849">
    <property type="entry name" value="Lactamase_B"/>
    <property type="match status" value="1"/>
</dbReference>
<dbReference type="InterPro" id="IPR036866">
    <property type="entry name" value="RibonucZ/Hydroxyglut_hydro"/>
</dbReference>
<keyword evidence="3" id="KW-1185">Reference proteome</keyword>
<dbReference type="Proteomes" id="UP000199650">
    <property type="component" value="Unassembled WGS sequence"/>
</dbReference>
<organism evidence="2 3">
    <name type="scientific">Aliiroseovarius sediminilitoris</name>
    <dbReference type="NCBI Taxonomy" id="1173584"/>
    <lineage>
        <taxon>Bacteria</taxon>
        <taxon>Pseudomonadati</taxon>
        <taxon>Pseudomonadota</taxon>
        <taxon>Alphaproteobacteria</taxon>
        <taxon>Rhodobacterales</taxon>
        <taxon>Paracoccaceae</taxon>
        <taxon>Aliiroseovarius</taxon>
    </lineage>
</organism>
<evidence type="ECO:0000313" key="2">
    <source>
        <dbReference type="EMBL" id="SEW19128.1"/>
    </source>
</evidence>
<dbReference type="InterPro" id="IPR036388">
    <property type="entry name" value="WH-like_DNA-bd_sf"/>
</dbReference>
<dbReference type="Gene3D" id="3.60.15.10">
    <property type="entry name" value="Ribonuclease Z/Hydroxyacylglutathione hydrolase-like"/>
    <property type="match status" value="1"/>
</dbReference>
<protein>
    <submittedName>
        <fullName evidence="2">Glyoxylase, beta-lactamase superfamily II</fullName>
    </submittedName>
</protein>
<evidence type="ECO:0000313" key="3">
    <source>
        <dbReference type="Proteomes" id="UP000199650"/>
    </source>
</evidence>
<gene>
    <name evidence="2" type="ORF">SAMN05444851_2007</name>
</gene>
<dbReference type="InterPro" id="IPR050662">
    <property type="entry name" value="Sec-metab_biosynth-thioest"/>
</dbReference>
<dbReference type="CDD" id="cd16278">
    <property type="entry name" value="metallo-hydrolase-like_MBL-fold"/>
    <property type="match status" value="1"/>
</dbReference>
<reference evidence="2 3" key="1">
    <citation type="submission" date="2016-10" db="EMBL/GenBank/DDBJ databases">
        <authorList>
            <person name="de Groot N.N."/>
        </authorList>
    </citation>
    <scope>NUCLEOTIDE SEQUENCE [LARGE SCALE GENOMIC DNA]</scope>
    <source>
        <strain evidence="2 3">DSM 29439</strain>
    </source>
</reference>
<dbReference type="Pfam" id="PF17778">
    <property type="entry name" value="WHD_BLACT"/>
    <property type="match status" value="1"/>
</dbReference>
<evidence type="ECO:0000259" key="1">
    <source>
        <dbReference type="SMART" id="SM00849"/>
    </source>
</evidence>
<proteinExistence type="predicted"/>